<evidence type="ECO:0000313" key="8">
    <source>
        <dbReference type="EMBL" id="CCF57581.1"/>
    </source>
</evidence>
<dbReference type="Gene3D" id="1.20.5.170">
    <property type="match status" value="1"/>
</dbReference>
<dbReference type="EMBL" id="HE650823">
    <property type="protein sequence ID" value="CCF57581.1"/>
    <property type="molecule type" value="Genomic_DNA"/>
</dbReference>
<dbReference type="eggNOG" id="ENOG502SC5V">
    <property type="taxonomic scope" value="Eukaryota"/>
</dbReference>
<sequence length="275" mass="30704">MLSRFNTQQTVPPSNSLPSYHTMNSTNISSIVNHQDIPSIPSRSSYTYSIASTAPVITPTSSQKSESSPSCSHNTSFSRLPRVLPPPVYTVPQIQPKRESIYTLNSVIITNNNNNNSHTATSTSPISTFPPTLTALHDSRRHSFSTSAGGSYISKEQDNFTSLQMVRGVHNSNPTTPSLIVKTEPVVSEKAHLAHNSGEKYNDYGQLIGKSGKVLRDTKRAAQNRYAQKAFRLRREKYIKGLEKKAEEFDALLTENSKLKELVEELRKEKELRNR</sequence>
<evidence type="ECO:0000313" key="9">
    <source>
        <dbReference type="Proteomes" id="UP000005220"/>
    </source>
</evidence>
<evidence type="ECO:0000259" key="7">
    <source>
        <dbReference type="PROSITE" id="PS00036"/>
    </source>
</evidence>
<dbReference type="PANTHER" id="PTHR40621">
    <property type="entry name" value="TRANSCRIPTION FACTOR KAPC-RELATED"/>
    <property type="match status" value="1"/>
</dbReference>
<dbReference type="STRING" id="1071382.H2AT81"/>
<dbReference type="GeneID" id="13885499"/>
<feature type="region of interest" description="Disordered" evidence="6">
    <location>
        <begin position="1"/>
        <end position="22"/>
    </location>
</feature>
<dbReference type="InterPro" id="IPR050936">
    <property type="entry name" value="AP-1-like"/>
</dbReference>
<feature type="region of interest" description="Disordered" evidence="6">
    <location>
        <begin position="58"/>
        <end position="79"/>
    </location>
</feature>
<keyword evidence="5" id="KW-0175">Coiled coil</keyword>
<gene>
    <name evidence="8" type="primary">KAFR0C05900</name>
    <name evidence="8" type="ORF">KAFR_0C05900</name>
</gene>
<dbReference type="GO" id="GO:0000976">
    <property type="term" value="F:transcription cis-regulatory region binding"/>
    <property type="evidence" value="ECO:0007669"/>
    <property type="project" value="InterPro"/>
</dbReference>
<dbReference type="OrthoDB" id="2593073at2759"/>
<accession>H2AT81</accession>
<evidence type="ECO:0000256" key="5">
    <source>
        <dbReference type="SAM" id="Coils"/>
    </source>
</evidence>
<dbReference type="PANTHER" id="PTHR40621:SF6">
    <property type="entry name" value="AP-1-LIKE TRANSCRIPTION FACTOR YAP1-RELATED"/>
    <property type="match status" value="1"/>
</dbReference>
<proteinExistence type="predicted"/>
<dbReference type="CDD" id="cd14688">
    <property type="entry name" value="bZIP_YAP"/>
    <property type="match status" value="1"/>
</dbReference>
<comment type="subcellular location">
    <subcellularLocation>
        <location evidence="1">Nucleus</location>
    </subcellularLocation>
</comment>
<dbReference type="GO" id="GO:0001228">
    <property type="term" value="F:DNA-binding transcription activator activity, RNA polymerase II-specific"/>
    <property type="evidence" value="ECO:0007669"/>
    <property type="project" value="TreeGrafter"/>
</dbReference>
<dbReference type="Proteomes" id="UP000005220">
    <property type="component" value="Chromosome 3"/>
</dbReference>
<dbReference type="SUPFAM" id="SSF57959">
    <property type="entry name" value="Leucine zipper domain"/>
    <property type="match status" value="1"/>
</dbReference>
<dbReference type="GO" id="GO:0090575">
    <property type="term" value="C:RNA polymerase II transcription regulator complex"/>
    <property type="evidence" value="ECO:0007669"/>
    <property type="project" value="TreeGrafter"/>
</dbReference>
<evidence type="ECO:0000256" key="2">
    <source>
        <dbReference type="ARBA" id="ARBA00023015"/>
    </source>
</evidence>
<keyword evidence="2" id="KW-0805">Transcription regulation</keyword>
<evidence type="ECO:0000256" key="6">
    <source>
        <dbReference type="SAM" id="MobiDB-lite"/>
    </source>
</evidence>
<reference evidence="8 9" key="1">
    <citation type="journal article" date="2011" name="Proc. Natl. Acad. Sci. U.S.A.">
        <title>Evolutionary erosion of yeast sex chromosomes by mating-type switching accidents.</title>
        <authorList>
            <person name="Gordon J.L."/>
            <person name="Armisen D."/>
            <person name="Proux-Wera E."/>
            <person name="Oheigeartaigh S.S."/>
            <person name="Byrne K.P."/>
            <person name="Wolfe K.H."/>
        </authorList>
    </citation>
    <scope>NUCLEOTIDE SEQUENCE [LARGE SCALE GENOMIC DNA]</scope>
    <source>
        <strain evidence="9">ATCC 22294 / BCRC 22015 / CBS 2517 / CECT 1963 / NBRC 1671 / NRRL Y-8276</strain>
    </source>
</reference>
<evidence type="ECO:0000256" key="4">
    <source>
        <dbReference type="ARBA" id="ARBA00023242"/>
    </source>
</evidence>
<keyword evidence="9" id="KW-1185">Reference proteome</keyword>
<evidence type="ECO:0000256" key="3">
    <source>
        <dbReference type="ARBA" id="ARBA00023163"/>
    </source>
</evidence>
<dbReference type="AlphaFoldDB" id="H2AT81"/>
<feature type="domain" description="BZIP" evidence="7">
    <location>
        <begin position="219"/>
        <end position="234"/>
    </location>
</feature>
<dbReference type="Pfam" id="PF00170">
    <property type="entry name" value="bZIP_1"/>
    <property type="match status" value="1"/>
</dbReference>
<dbReference type="RefSeq" id="XP_003956716.1">
    <property type="nucleotide sequence ID" value="XM_003956667.1"/>
</dbReference>
<keyword evidence="3" id="KW-0804">Transcription</keyword>
<keyword evidence="4" id="KW-0539">Nucleus</keyword>
<dbReference type="InterPro" id="IPR046347">
    <property type="entry name" value="bZIP_sf"/>
</dbReference>
<dbReference type="InterPro" id="IPR004827">
    <property type="entry name" value="bZIP"/>
</dbReference>
<dbReference type="PROSITE" id="PS00036">
    <property type="entry name" value="BZIP_BASIC"/>
    <property type="match status" value="1"/>
</dbReference>
<evidence type="ECO:0000256" key="1">
    <source>
        <dbReference type="ARBA" id="ARBA00004123"/>
    </source>
</evidence>
<dbReference type="HOGENOM" id="CLU_1012160_0_0_1"/>
<feature type="coiled-coil region" evidence="5">
    <location>
        <begin position="242"/>
        <end position="272"/>
    </location>
</feature>
<dbReference type="KEGG" id="kaf:KAFR_0C05900"/>
<name>H2AT81_KAZAF</name>
<dbReference type="InParanoid" id="H2AT81"/>
<feature type="region of interest" description="Disordered" evidence="6">
    <location>
        <begin position="113"/>
        <end position="132"/>
    </location>
</feature>
<organism evidence="8 9">
    <name type="scientific">Kazachstania africana (strain ATCC 22294 / BCRC 22015 / CBS 2517 / CECT 1963 / NBRC 1671 / NRRL Y-8276)</name>
    <name type="common">Yeast</name>
    <name type="synonym">Kluyveromyces africanus</name>
    <dbReference type="NCBI Taxonomy" id="1071382"/>
    <lineage>
        <taxon>Eukaryota</taxon>
        <taxon>Fungi</taxon>
        <taxon>Dikarya</taxon>
        <taxon>Ascomycota</taxon>
        <taxon>Saccharomycotina</taxon>
        <taxon>Saccharomycetes</taxon>
        <taxon>Saccharomycetales</taxon>
        <taxon>Saccharomycetaceae</taxon>
        <taxon>Kazachstania</taxon>
    </lineage>
</organism>
<protein>
    <recommendedName>
        <fullName evidence="7">BZIP domain-containing protein</fullName>
    </recommendedName>
</protein>
<feature type="compositionally biased region" description="Low complexity" evidence="6">
    <location>
        <begin position="61"/>
        <end position="72"/>
    </location>
</feature>